<name>A0A8S3QEG9_MYTED</name>
<reference evidence="1" key="1">
    <citation type="submission" date="2021-03" db="EMBL/GenBank/DDBJ databases">
        <authorList>
            <person name="Bekaert M."/>
        </authorList>
    </citation>
    <scope>NUCLEOTIDE SEQUENCE</scope>
</reference>
<evidence type="ECO:0000313" key="2">
    <source>
        <dbReference type="Proteomes" id="UP000683360"/>
    </source>
</evidence>
<accession>A0A8S3QEG9</accession>
<dbReference type="CDD" id="cd20336">
    <property type="entry name" value="Rcat_RBR"/>
    <property type="match status" value="1"/>
</dbReference>
<dbReference type="Proteomes" id="UP000683360">
    <property type="component" value="Unassembled WGS sequence"/>
</dbReference>
<proteinExistence type="predicted"/>
<dbReference type="Gene3D" id="1.20.120.1750">
    <property type="match status" value="2"/>
</dbReference>
<protein>
    <recommendedName>
        <fullName evidence="3">RBR-type E3 ubiquitin transferase</fullName>
    </recommendedName>
</protein>
<dbReference type="SUPFAM" id="SSF57850">
    <property type="entry name" value="RING/U-box"/>
    <property type="match status" value="2"/>
</dbReference>
<evidence type="ECO:0008006" key="3">
    <source>
        <dbReference type="Google" id="ProtNLM"/>
    </source>
</evidence>
<comment type="caution">
    <text evidence="1">The sequence shown here is derived from an EMBL/GenBank/DDBJ whole genome shotgun (WGS) entry which is preliminary data.</text>
</comment>
<evidence type="ECO:0000313" key="1">
    <source>
        <dbReference type="EMBL" id="CAG2192967.1"/>
    </source>
</evidence>
<dbReference type="EMBL" id="CAJPWZ010000458">
    <property type="protein sequence ID" value="CAG2192967.1"/>
    <property type="molecule type" value="Genomic_DNA"/>
</dbReference>
<gene>
    <name evidence="1" type="ORF">MEDL_8170</name>
</gene>
<sequence>MSIRVVKGEDFYMDWFSTVYWCSAPQSPHLSRTRPGVNKTTRNNALSVKSPESLTDFCRHLLSNGKYEFRCPYTEPSYCGRIWEFAIIKKLAVLTIDEKEEFETKLALNFLKKSLGIRQCPECKSYCERMNQKDVRVICRLCSRKLGGRFEFCWSCLRKWSTSGTAKCGNSNCSGEDSRKKILTDCPEKVVVGVSCPAIRACPKCGLLIEHKEACKQMKCPCGQKFCFICLKMADGTGRYACRSFNFKCEKAPVQTNLS</sequence>
<dbReference type="AlphaFoldDB" id="A0A8S3QEG9"/>
<keyword evidence="2" id="KW-1185">Reference proteome</keyword>
<dbReference type="OrthoDB" id="419317at2759"/>
<dbReference type="Pfam" id="PF26200">
    <property type="entry name" value="Rcat_RNF216"/>
    <property type="match status" value="1"/>
</dbReference>
<organism evidence="1 2">
    <name type="scientific">Mytilus edulis</name>
    <name type="common">Blue mussel</name>
    <dbReference type="NCBI Taxonomy" id="6550"/>
    <lineage>
        <taxon>Eukaryota</taxon>
        <taxon>Metazoa</taxon>
        <taxon>Spiralia</taxon>
        <taxon>Lophotrochozoa</taxon>
        <taxon>Mollusca</taxon>
        <taxon>Bivalvia</taxon>
        <taxon>Autobranchia</taxon>
        <taxon>Pteriomorphia</taxon>
        <taxon>Mytilida</taxon>
        <taxon>Mytiloidea</taxon>
        <taxon>Mytilidae</taxon>
        <taxon>Mytilinae</taxon>
        <taxon>Mytilus</taxon>
    </lineage>
</organism>